<gene>
    <name evidence="1" type="ORF">SM116_06460</name>
</gene>
<name>A0ABZ0SR61_9MICO</name>
<keyword evidence="2" id="KW-1185">Reference proteome</keyword>
<organism evidence="1 2">
    <name type="scientific">Microbacterium rhizosphaerae</name>
    <dbReference type="NCBI Taxonomy" id="1678237"/>
    <lineage>
        <taxon>Bacteria</taxon>
        <taxon>Bacillati</taxon>
        <taxon>Actinomycetota</taxon>
        <taxon>Actinomycetes</taxon>
        <taxon>Micrococcales</taxon>
        <taxon>Microbacteriaceae</taxon>
        <taxon>Microbacterium</taxon>
    </lineage>
</organism>
<proteinExistence type="predicted"/>
<sequence length="147" mass="15201">MAFGIGAAATSIWAVTAFAPITRGPAIPHHVAVLSEAPDPAPSGTLGLSGLRSFGDFYGLSILSPSPGTIGPRSSRCLIVMKTADYQDSASDVRGPVNFSCSAGRFPATVVMSVEADAPTELRAIFRTGTALQFVLDGSRVGVFTDR</sequence>
<dbReference type="RefSeq" id="WP_320943633.1">
    <property type="nucleotide sequence ID" value="NZ_BAABEU010000004.1"/>
</dbReference>
<dbReference type="EMBL" id="CP139368">
    <property type="protein sequence ID" value="WPR90930.1"/>
    <property type="molecule type" value="Genomic_DNA"/>
</dbReference>
<reference evidence="1 2" key="1">
    <citation type="submission" date="2023-11" db="EMBL/GenBank/DDBJ databases">
        <title>Genome sequence of Microbacterium rhizosphaerae KACC 19337.</title>
        <authorList>
            <person name="Choi H."/>
            <person name="Kim S."/>
            <person name="Kim Y."/>
            <person name="Kwon S.-W."/>
            <person name="Heo J."/>
        </authorList>
    </citation>
    <scope>NUCLEOTIDE SEQUENCE [LARGE SCALE GENOMIC DNA]</scope>
    <source>
        <strain evidence="1 2">KACC 19337</strain>
    </source>
</reference>
<dbReference type="Proteomes" id="UP001323798">
    <property type="component" value="Chromosome"/>
</dbReference>
<evidence type="ECO:0000313" key="2">
    <source>
        <dbReference type="Proteomes" id="UP001323798"/>
    </source>
</evidence>
<evidence type="ECO:0000313" key="1">
    <source>
        <dbReference type="EMBL" id="WPR90930.1"/>
    </source>
</evidence>
<accession>A0ABZ0SR61</accession>
<protein>
    <submittedName>
        <fullName evidence="1">Uncharacterized protein</fullName>
    </submittedName>
</protein>